<gene>
    <name evidence="2" type="ORF">HQ945_15825</name>
</gene>
<proteinExistence type="predicted"/>
<accession>A0A849VWT7</accession>
<dbReference type="AlphaFoldDB" id="A0A849VWT7"/>
<evidence type="ECO:0000313" key="2">
    <source>
        <dbReference type="EMBL" id="NTS32727.1"/>
    </source>
</evidence>
<dbReference type="Pfam" id="PF10947">
    <property type="entry name" value="DUF2628"/>
    <property type="match status" value="1"/>
</dbReference>
<keyword evidence="1" id="KW-0472">Membrane</keyword>
<dbReference type="Proteomes" id="UP000550508">
    <property type="component" value="Unassembled WGS sequence"/>
</dbReference>
<dbReference type="InterPro" id="IPR024399">
    <property type="entry name" value="DUF2628"/>
</dbReference>
<reference evidence="2 3" key="1">
    <citation type="submission" date="2020-05" db="EMBL/GenBank/DDBJ databases">
        <authorList>
            <person name="Kim M.K."/>
        </authorList>
    </citation>
    <scope>NUCLEOTIDE SEQUENCE [LARGE SCALE GENOMIC DNA]</scope>
    <source>
        <strain evidence="2 3">BT25</strain>
    </source>
</reference>
<name>A0A849VWT7_9HYPH</name>
<keyword evidence="3" id="KW-1185">Reference proteome</keyword>
<keyword evidence="1" id="KW-1133">Transmembrane helix</keyword>
<organism evidence="2 3">
    <name type="scientific">Phyllobacterium pellucidum</name>
    <dbReference type="NCBI Taxonomy" id="2740464"/>
    <lineage>
        <taxon>Bacteria</taxon>
        <taxon>Pseudomonadati</taxon>
        <taxon>Pseudomonadota</taxon>
        <taxon>Alphaproteobacteria</taxon>
        <taxon>Hyphomicrobiales</taxon>
        <taxon>Phyllobacteriaceae</taxon>
        <taxon>Phyllobacterium</taxon>
    </lineage>
</organism>
<dbReference type="RefSeq" id="WP_027230918.1">
    <property type="nucleotide sequence ID" value="NZ_JABUMX010000003.1"/>
</dbReference>
<evidence type="ECO:0000313" key="3">
    <source>
        <dbReference type="Proteomes" id="UP000550508"/>
    </source>
</evidence>
<sequence length="165" mass="17575">MASFLVLTPRPDNGGRNEDKTVFIRDGFAFLALLLPFVWLLFHRLWFEAAMVLAAGVAISAVGSYTGHDGAAGLIGFLVSLLVGLEANHWRAAALERSGFELAGVVDAHNASDAETIWFLGTERFRPVLPAKNPVPTPDTPGFAATPRPAPLGGMVGLVSHRGEN</sequence>
<keyword evidence="1" id="KW-0812">Transmembrane</keyword>
<dbReference type="EMBL" id="JABUMX010000003">
    <property type="protein sequence ID" value="NTS32727.1"/>
    <property type="molecule type" value="Genomic_DNA"/>
</dbReference>
<feature type="transmembrane region" description="Helical" evidence="1">
    <location>
        <begin position="22"/>
        <end position="42"/>
    </location>
</feature>
<comment type="caution">
    <text evidence="2">The sequence shown here is derived from an EMBL/GenBank/DDBJ whole genome shotgun (WGS) entry which is preliminary data.</text>
</comment>
<protein>
    <submittedName>
        <fullName evidence="2">DUF2628 domain-containing protein</fullName>
    </submittedName>
</protein>
<evidence type="ECO:0000256" key="1">
    <source>
        <dbReference type="SAM" id="Phobius"/>
    </source>
</evidence>